<dbReference type="Proteomes" id="UP001157353">
    <property type="component" value="Unassembled WGS sequence"/>
</dbReference>
<dbReference type="PROSITE" id="PS51257">
    <property type="entry name" value="PROKAR_LIPOPROTEIN"/>
    <property type="match status" value="1"/>
</dbReference>
<evidence type="ECO:0000313" key="1">
    <source>
        <dbReference type="EMBL" id="GLS91199.1"/>
    </source>
</evidence>
<comment type="caution">
    <text evidence="1">The sequence shown here is derived from an EMBL/GenBank/DDBJ whole genome shotgun (WGS) entry which is preliminary data.</text>
</comment>
<protein>
    <submittedName>
        <fullName evidence="1">Uncharacterized protein</fullName>
    </submittedName>
</protein>
<evidence type="ECO:0000313" key="2">
    <source>
        <dbReference type="Proteomes" id="UP001157353"/>
    </source>
</evidence>
<accession>A0ABQ6E176</accession>
<organism evidence="1 2">
    <name type="scientific">Psychromonas marina</name>
    <dbReference type="NCBI Taxonomy" id="88364"/>
    <lineage>
        <taxon>Bacteria</taxon>
        <taxon>Pseudomonadati</taxon>
        <taxon>Pseudomonadota</taxon>
        <taxon>Gammaproteobacteria</taxon>
        <taxon>Alteromonadales</taxon>
        <taxon>Psychromonadaceae</taxon>
        <taxon>Psychromonas</taxon>
    </lineage>
</organism>
<dbReference type="RefSeq" id="WP_284204323.1">
    <property type="nucleotide sequence ID" value="NZ_BSPQ01000010.1"/>
</dbReference>
<dbReference type="EMBL" id="BSPQ01000010">
    <property type="protein sequence ID" value="GLS91199.1"/>
    <property type="molecule type" value="Genomic_DNA"/>
</dbReference>
<gene>
    <name evidence="1" type="ORF">GCM10007916_22680</name>
</gene>
<sequence>MKAVIISIASLFLLSACVDDDDETKAVYDIECQGQENGWHEFTDTVTDSNGNYYKLEGEWHCKNEIIWYSEAQDEVNLFGRVYVDKIDTDGETTQYDYHFIQLDQAQNLVIQQNARDEDNNYYIESYDLTLKFATTDGLLPQLFTMTPFSSNTYSLEFNYNQNDIDTLSWTRFKNIDDNLYKYGTSACEATNNQDWDCENWDSYYYYDQIHEKNIYSQDTQKSKSLTPDKNKLLNNPLETRDELIRLTEKLFD</sequence>
<proteinExistence type="predicted"/>
<keyword evidence="2" id="KW-1185">Reference proteome</keyword>
<reference evidence="2" key="1">
    <citation type="journal article" date="2019" name="Int. J. Syst. Evol. Microbiol.">
        <title>The Global Catalogue of Microorganisms (GCM) 10K type strain sequencing project: providing services to taxonomists for standard genome sequencing and annotation.</title>
        <authorList>
            <consortium name="The Broad Institute Genomics Platform"/>
            <consortium name="The Broad Institute Genome Sequencing Center for Infectious Disease"/>
            <person name="Wu L."/>
            <person name="Ma J."/>
        </authorList>
    </citation>
    <scope>NUCLEOTIDE SEQUENCE [LARGE SCALE GENOMIC DNA]</scope>
    <source>
        <strain evidence="2">NBRC 103166</strain>
    </source>
</reference>
<name>A0ABQ6E176_9GAMM</name>